<evidence type="ECO:0000256" key="1">
    <source>
        <dbReference type="ARBA" id="ARBA00004173"/>
    </source>
</evidence>
<evidence type="ECO:0000256" key="8">
    <source>
        <dbReference type="SAM" id="MobiDB-lite"/>
    </source>
</evidence>
<dbReference type="GeneID" id="59347683"/>
<dbReference type="GO" id="GO:0003735">
    <property type="term" value="F:structural constituent of ribosome"/>
    <property type="evidence" value="ECO:0007669"/>
    <property type="project" value="InterPro"/>
</dbReference>
<evidence type="ECO:0000256" key="2">
    <source>
        <dbReference type="ARBA" id="ARBA00009254"/>
    </source>
</evidence>
<dbReference type="AlphaFoldDB" id="A0A8H6SHZ7"/>
<reference evidence="9" key="1">
    <citation type="submission" date="2020-05" db="EMBL/GenBank/DDBJ databases">
        <title>Mycena genomes resolve the evolution of fungal bioluminescence.</title>
        <authorList>
            <person name="Tsai I.J."/>
        </authorList>
    </citation>
    <scope>NUCLEOTIDE SEQUENCE</scope>
    <source>
        <strain evidence="9">171206Taipei</strain>
    </source>
</reference>
<comment type="caution">
    <text evidence="9">The sequence shown here is derived from an EMBL/GenBank/DDBJ whole genome shotgun (WGS) entry which is preliminary data.</text>
</comment>
<keyword evidence="4" id="KW-0496">Mitochondrion</keyword>
<evidence type="ECO:0000313" key="10">
    <source>
        <dbReference type="Proteomes" id="UP000636479"/>
    </source>
</evidence>
<comment type="similarity">
    <text evidence="2">Belongs to the universal ribosomal protein uL29 family.</text>
</comment>
<feature type="compositionally biased region" description="Basic and acidic residues" evidence="8">
    <location>
        <begin position="241"/>
        <end position="257"/>
    </location>
</feature>
<dbReference type="EMBL" id="JACAZF010000007">
    <property type="protein sequence ID" value="KAF7299021.1"/>
    <property type="molecule type" value="Genomic_DNA"/>
</dbReference>
<feature type="region of interest" description="Disordered" evidence="8">
    <location>
        <begin position="209"/>
        <end position="269"/>
    </location>
</feature>
<dbReference type="Proteomes" id="UP000636479">
    <property type="component" value="Unassembled WGS sequence"/>
</dbReference>
<gene>
    <name evidence="9" type="ORF">MIND_00850400</name>
</gene>
<evidence type="ECO:0000313" key="9">
    <source>
        <dbReference type="EMBL" id="KAF7299021.1"/>
    </source>
</evidence>
<dbReference type="InterPro" id="IPR038340">
    <property type="entry name" value="MRP-L47_sf"/>
</dbReference>
<keyword evidence="5" id="KW-0687">Ribonucleoprotein</keyword>
<proteinExistence type="inferred from homology"/>
<protein>
    <recommendedName>
        <fullName evidence="6">Large ribosomal subunit protein uL29m</fullName>
    </recommendedName>
    <alternativeName>
        <fullName evidence="7">54S ribosomal protein L4, mitochondrial</fullName>
    </alternativeName>
</protein>
<accession>A0A8H6SHZ7</accession>
<dbReference type="InterPro" id="IPR010729">
    <property type="entry name" value="Ribosomal_uL29_mit"/>
</dbReference>
<keyword evidence="10" id="KW-1185">Reference proteome</keyword>
<evidence type="ECO:0000256" key="4">
    <source>
        <dbReference type="ARBA" id="ARBA00023128"/>
    </source>
</evidence>
<feature type="region of interest" description="Disordered" evidence="8">
    <location>
        <begin position="21"/>
        <end position="42"/>
    </location>
</feature>
<dbReference type="OrthoDB" id="270763at2759"/>
<dbReference type="PANTHER" id="PTHR21183">
    <property type="entry name" value="RIBOSOMAL PROTEIN L47, MITOCHONDRIAL-RELATED"/>
    <property type="match status" value="1"/>
</dbReference>
<evidence type="ECO:0000256" key="3">
    <source>
        <dbReference type="ARBA" id="ARBA00022980"/>
    </source>
</evidence>
<dbReference type="PANTHER" id="PTHR21183:SF18">
    <property type="entry name" value="LARGE RIBOSOMAL SUBUNIT PROTEIN UL29M"/>
    <property type="match status" value="1"/>
</dbReference>
<dbReference type="GO" id="GO:0032543">
    <property type="term" value="P:mitochondrial translation"/>
    <property type="evidence" value="ECO:0007669"/>
    <property type="project" value="TreeGrafter"/>
</dbReference>
<dbReference type="Pfam" id="PF06984">
    <property type="entry name" value="MRP-L47"/>
    <property type="match status" value="1"/>
</dbReference>
<comment type="subcellular location">
    <subcellularLocation>
        <location evidence="1">Mitochondrion</location>
    </subcellularLocation>
</comment>
<dbReference type="Gene3D" id="6.10.330.20">
    <property type="match status" value="1"/>
</dbReference>
<sequence>MLSSFLRVARPRTARSLRAFSSTVKAAASSPEQPTKDEPEHIDPIIKPYQPSSTLAFIPPSAPQLSQDHGLFGFFRRRSGENLIRDDQYETFTDPTITFNGREWQASELRVKSFKDLHTLWYVLLRERNLLATQREEMRQLGLWSMSQPPFRINRENAAKCRKSMARIKAIMNERRLAYEGAVELAQSEREAETKAAILKAKTNMETTEMHRKHAESLRNGTAKRSGRTARAGAKVRARRGGIEGEKRPRWTKEQKMQRKKERLAVQTV</sequence>
<dbReference type="GO" id="GO:0005762">
    <property type="term" value="C:mitochondrial large ribosomal subunit"/>
    <property type="evidence" value="ECO:0007669"/>
    <property type="project" value="TreeGrafter"/>
</dbReference>
<dbReference type="RefSeq" id="XP_037218409.1">
    <property type="nucleotide sequence ID" value="XM_037365167.1"/>
</dbReference>
<evidence type="ECO:0000256" key="6">
    <source>
        <dbReference type="ARBA" id="ARBA00035289"/>
    </source>
</evidence>
<evidence type="ECO:0000256" key="5">
    <source>
        <dbReference type="ARBA" id="ARBA00023274"/>
    </source>
</evidence>
<name>A0A8H6SHZ7_9AGAR</name>
<keyword evidence="3 9" id="KW-0689">Ribosomal protein</keyword>
<organism evidence="9 10">
    <name type="scientific">Mycena indigotica</name>
    <dbReference type="NCBI Taxonomy" id="2126181"/>
    <lineage>
        <taxon>Eukaryota</taxon>
        <taxon>Fungi</taxon>
        <taxon>Dikarya</taxon>
        <taxon>Basidiomycota</taxon>
        <taxon>Agaricomycotina</taxon>
        <taxon>Agaricomycetes</taxon>
        <taxon>Agaricomycetidae</taxon>
        <taxon>Agaricales</taxon>
        <taxon>Marasmiineae</taxon>
        <taxon>Mycenaceae</taxon>
        <taxon>Mycena</taxon>
    </lineage>
</organism>
<evidence type="ECO:0000256" key="7">
    <source>
        <dbReference type="ARBA" id="ARBA00035399"/>
    </source>
</evidence>